<feature type="domain" description="Transposase TnpC homeodomain" evidence="4">
    <location>
        <begin position="36"/>
        <end position="105"/>
    </location>
</feature>
<dbReference type="Pfam" id="PF13007">
    <property type="entry name" value="LZ_Tnp_IS66"/>
    <property type="match status" value="1"/>
</dbReference>
<dbReference type="InterPro" id="IPR039552">
    <property type="entry name" value="IS66_C"/>
</dbReference>
<feature type="domain" description="Transposase IS66 zinc-finger binding" evidence="3">
    <location>
        <begin position="113"/>
        <end position="157"/>
    </location>
</feature>
<evidence type="ECO:0000313" key="7">
    <source>
        <dbReference type="Proteomes" id="UP000189761"/>
    </source>
</evidence>
<gene>
    <name evidence="6" type="ORF">BWZ43_25700</name>
</gene>
<feature type="domain" description="Transposase IS66 central" evidence="2">
    <location>
        <begin position="178"/>
        <end position="464"/>
    </location>
</feature>
<dbReference type="InterPro" id="IPR004291">
    <property type="entry name" value="Transposase_IS66_central"/>
</dbReference>
<dbReference type="Pfam" id="PF13005">
    <property type="entry name" value="zf-IS66"/>
    <property type="match status" value="1"/>
</dbReference>
<protein>
    <submittedName>
        <fullName evidence="6">Transposase</fullName>
    </submittedName>
</protein>
<name>A0A8E2I7C3_9BACI</name>
<accession>A0A8E2I7C3</accession>
<dbReference type="NCBIfam" id="NF033517">
    <property type="entry name" value="transpos_IS66"/>
    <property type="match status" value="1"/>
</dbReference>
<feature type="domain" description="Transposase IS66 C-terminal" evidence="5">
    <location>
        <begin position="471"/>
        <end position="511"/>
    </location>
</feature>
<proteinExistence type="predicted"/>
<comment type="caution">
    <text evidence="6">The sequence shown here is derived from an EMBL/GenBank/DDBJ whole genome shotgun (WGS) entry which is preliminary data.</text>
</comment>
<keyword evidence="7" id="KW-1185">Reference proteome</keyword>
<evidence type="ECO:0000259" key="5">
    <source>
        <dbReference type="Pfam" id="PF13817"/>
    </source>
</evidence>
<evidence type="ECO:0000259" key="2">
    <source>
        <dbReference type="Pfam" id="PF03050"/>
    </source>
</evidence>
<sequence>MAELLQRLEMLEKQNAELEAKLTKQSALEAKLKWTEEQLRLLQKNRFGFSSDKTNPDQLELFNEVENEANPDLPEPTLESITYQRRRKVRGQRELMLENLPVETIEYRLSPEEQVCSCCGGNLHEMSTQVRQELKYIPAELKVVKHVQSIYSCRHCEREEIETPVVTAPMPKPVHSGSLASPSLMAHIMNQKYVDGLPLYRQEKQFSRLGVPLSRQTLANWMIHGANRWLSPLYDRMHQLLLEKDILHADESTLQVLHEPGRPATSKSYLWLYRTGKEGPSIILYDYQETRSGKNAEKFLSGFKGYLQVDGYAGYHKVPNVKLVGCMAHARRKFDEALKVLPSSKRLTSGVAAMEGLQYCNQLYRIERDLKELSSMERYEKRLERSKPVLDAFLSWLKIQKQKVLPKSALGQAITYCLNQWKKLVAFLEDGRLENDNNRSERSIKHFVIGRKNFLFSNTPKGARASAIIYSIVETAKENGLNPYYYLRYLFEKLPNIDLTDKNALDKVLPWSTTLPIVCIDFKNLPK</sequence>
<evidence type="ECO:0000259" key="4">
    <source>
        <dbReference type="Pfam" id="PF13007"/>
    </source>
</evidence>
<evidence type="ECO:0000313" key="6">
    <source>
        <dbReference type="EMBL" id="OOP61702.1"/>
    </source>
</evidence>
<organism evidence="6 7">
    <name type="scientific">Heyndrickxia oleronia</name>
    <dbReference type="NCBI Taxonomy" id="38875"/>
    <lineage>
        <taxon>Bacteria</taxon>
        <taxon>Bacillati</taxon>
        <taxon>Bacillota</taxon>
        <taxon>Bacilli</taxon>
        <taxon>Bacillales</taxon>
        <taxon>Bacillaceae</taxon>
        <taxon>Heyndrickxia</taxon>
    </lineage>
</organism>
<dbReference type="AlphaFoldDB" id="A0A8E2I7C3"/>
<dbReference type="Pfam" id="PF13817">
    <property type="entry name" value="DDE_Tnp_IS66_C"/>
    <property type="match status" value="1"/>
</dbReference>
<dbReference type="EMBL" id="MTLA01000568">
    <property type="protein sequence ID" value="OOP61702.1"/>
    <property type="molecule type" value="Genomic_DNA"/>
</dbReference>
<dbReference type="Pfam" id="PF03050">
    <property type="entry name" value="DDE_Tnp_IS66"/>
    <property type="match status" value="1"/>
</dbReference>
<keyword evidence="1" id="KW-0175">Coiled coil</keyword>
<dbReference type="PANTHER" id="PTHR33678">
    <property type="entry name" value="BLL1576 PROTEIN"/>
    <property type="match status" value="1"/>
</dbReference>
<dbReference type="InterPro" id="IPR024463">
    <property type="entry name" value="Transposase_TnpC_homeodom"/>
</dbReference>
<reference evidence="6 7" key="1">
    <citation type="submission" date="2017-01" db="EMBL/GenBank/DDBJ databases">
        <title>Draft genome sequence of Bacillus oleronius.</title>
        <authorList>
            <person name="Allam M."/>
        </authorList>
    </citation>
    <scope>NUCLEOTIDE SEQUENCE [LARGE SCALE GENOMIC DNA]</scope>
    <source>
        <strain evidence="6 7">DSM 9356</strain>
    </source>
</reference>
<evidence type="ECO:0000256" key="1">
    <source>
        <dbReference type="SAM" id="Coils"/>
    </source>
</evidence>
<evidence type="ECO:0000259" key="3">
    <source>
        <dbReference type="Pfam" id="PF13005"/>
    </source>
</evidence>
<dbReference type="Proteomes" id="UP000189761">
    <property type="component" value="Unassembled WGS sequence"/>
</dbReference>
<feature type="coiled-coil region" evidence="1">
    <location>
        <begin position="1"/>
        <end position="45"/>
    </location>
</feature>
<dbReference type="InterPro" id="IPR052344">
    <property type="entry name" value="Transposase-related"/>
</dbReference>
<dbReference type="InterPro" id="IPR024474">
    <property type="entry name" value="Znf_dom_IS66"/>
</dbReference>